<evidence type="ECO:0000256" key="4">
    <source>
        <dbReference type="ARBA" id="ARBA00022490"/>
    </source>
</evidence>
<dbReference type="InterPro" id="IPR006130">
    <property type="entry name" value="Asp/Orn_carbamoylTrfase"/>
</dbReference>
<evidence type="ECO:0000313" key="10">
    <source>
        <dbReference type="EMBL" id="AXE60542.1"/>
    </source>
</evidence>
<dbReference type="Pfam" id="PF00185">
    <property type="entry name" value="OTCace"/>
    <property type="match status" value="1"/>
</dbReference>
<feature type="binding site" evidence="7">
    <location>
        <position position="110"/>
    </location>
    <ligand>
        <name>carbamoyl phosphate</name>
        <dbReference type="ChEBI" id="CHEBI:58228"/>
    </ligand>
</feature>
<dbReference type="KEGG" id="mpho:DA803_00295"/>
<evidence type="ECO:0000256" key="6">
    <source>
        <dbReference type="ARBA" id="ARBA00048772"/>
    </source>
</evidence>
<dbReference type="PANTHER" id="PTHR45753">
    <property type="entry name" value="ORNITHINE CARBAMOYLTRANSFERASE, MITOCHONDRIAL"/>
    <property type="match status" value="1"/>
</dbReference>
<dbReference type="PRINTS" id="PR00102">
    <property type="entry name" value="OTCASE"/>
</dbReference>
<dbReference type="PROSITE" id="PS00097">
    <property type="entry name" value="CARBAMOYLTRANSFERASE"/>
    <property type="match status" value="1"/>
</dbReference>
<feature type="binding site" evidence="7">
    <location>
        <position position="334"/>
    </location>
    <ligand>
        <name>carbamoyl phosphate</name>
        <dbReference type="ChEBI" id="CHEBI:58228"/>
    </ligand>
</feature>
<dbReference type="Proteomes" id="UP000252477">
    <property type="component" value="Chromosome"/>
</dbReference>
<feature type="domain" description="Aspartate/ornithine carbamoyltransferase Asp/Orn-binding" evidence="8">
    <location>
        <begin position="157"/>
        <end position="344"/>
    </location>
</feature>
<sequence>MPMNLKGRSLDTALNFTTDEINYLLNLSLDLKRSKMQGLHVNSRPLVGKNIVILFQKDSTRTRCSFEVAAADLGASCTYIGPSGSNFGKKESVEDTAMVLGEIYDGIEFRGFKQSDVDALVKYSGVPVWNGLTDAEHPTQMLADYMTVMEHKGTDLKGKKIVFAGDIKNNVARSLMIGAAFVGMDIVLCGPKSQWDIVKKAPTHKPVYDAVQKLFERNGGSVSFSDNKLTAAKNADVIYTDVWVSLGEDFSLFESRIAELGAFQVDMPMIKAAKEDVIFLHCLPAFHDDHTLFSAEIKEKFGEKFPVVSTGAMEVTDEVFNSKYNKSIQQAGNRMHTIKAVILATMGY</sequence>
<keyword evidence="5 7" id="KW-0808">Transferase</keyword>
<dbReference type="HAMAP" id="MF_01109">
    <property type="entry name" value="OTCase"/>
    <property type="match status" value="1"/>
</dbReference>
<name>A0A2Z5IPX5_9BACT</name>
<dbReference type="GO" id="GO:0004585">
    <property type="term" value="F:ornithine carbamoyltransferase activity"/>
    <property type="evidence" value="ECO:0007669"/>
    <property type="project" value="UniProtKB-UniRule"/>
</dbReference>
<evidence type="ECO:0000259" key="9">
    <source>
        <dbReference type="Pfam" id="PF02729"/>
    </source>
</evidence>
<feature type="binding site" evidence="7">
    <location>
        <position position="86"/>
    </location>
    <ligand>
        <name>carbamoyl phosphate</name>
        <dbReference type="ChEBI" id="CHEBI:58228"/>
    </ligand>
</feature>
<dbReference type="InterPro" id="IPR006131">
    <property type="entry name" value="Asp_carbamoyltransf_Asp/Orn-bd"/>
</dbReference>
<feature type="domain" description="Aspartate/ornithine carbamoyltransferase carbamoyl-P binding" evidence="9">
    <location>
        <begin position="12"/>
        <end position="150"/>
    </location>
</feature>
<feature type="binding site" evidence="7">
    <location>
        <position position="170"/>
    </location>
    <ligand>
        <name>L-ornithine</name>
        <dbReference type="ChEBI" id="CHEBI:46911"/>
    </ligand>
</feature>
<accession>A0A2Z5IPX5</accession>
<reference evidence="10 11" key="1">
    <citation type="submission" date="2018-05" db="EMBL/GenBank/DDBJ databases">
        <title>Annotation of the Mycoplasma phocidae genome.</title>
        <authorList>
            <person name="Brown D.R."/>
            <person name="Kutish G.F."/>
            <person name="Frasca S.Jr."/>
        </authorList>
    </citation>
    <scope>NUCLEOTIDE SEQUENCE [LARGE SCALE GENOMIC DNA]</scope>
    <source>
        <strain evidence="10 11">105</strain>
    </source>
</reference>
<evidence type="ECO:0000256" key="5">
    <source>
        <dbReference type="ARBA" id="ARBA00022679"/>
    </source>
</evidence>
<feature type="binding site" evidence="7">
    <location>
        <begin position="245"/>
        <end position="246"/>
    </location>
    <ligand>
        <name>L-ornithine</name>
        <dbReference type="ChEBI" id="CHEBI:46911"/>
    </ligand>
</feature>
<dbReference type="EMBL" id="CP029295">
    <property type="protein sequence ID" value="AXE60542.1"/>
    <property type="molecule type" value="Genomic_DNA"/>
</dbReference>
<dbReference type="GO" id="GO:0005737">
    <property type="term" value="C:cytoplasm"/>
    <property type="evidence" value="ECO:0007669"/>
    <property type="project" value="UniProtKB-SubCell"/>
</dbReference>
<keyword evidence="11" id="KW-1185">Reference proteome</keyword>
<dbReference type="GO" id="GO:0019240">
    <property type="term" value="P:citrulline biosynthetic process"/>
    <property type="evidence" value="ECO:0007669"/>
    <property type="project" value="TreeGrafter"/>
</dbReference>
<comment type="subcellular location">
    <subcellularLocation>
        <location evidence="1 7">Cytoplasm</location>
    </subcellularLocation>
</comment>
<dbReference type="InterPro" id="IPR036901">
    <property type="entry name" value="Asp/Orn_carbamoylTrfase_sf"/>
</dbReference>
<dbReference type="PANTHER" id="PTHR45753:SF1">
    <property type="entry name" value="ORNITHINE CARBAMOYLTRANSFERASE, CATABOLIC"/>
    <property type="match status" value="1"/>
</dbReference>
<dbReference type="RefSeq" id="WP_114190661.1">
    <property type="nucleotide sequence ID" value="NZ_CP029295.1"/>
</dbReference>
<dbReference type="EC" id="2.1.3.3" evidence="3 7"/>
<feature type="binding site" evidence="7">
    <location>
        <begin position="282"/>
        <end position="283"/>
    </location>
    <ligand>
        <name>carbamoyl phosphate</name>
        <dbReference type="ChEBI" id="CHEBI:58228"/>
    </ligand>
</feature>
<comment type="catalytic activity">
    <reaction evidence="6 7">
        <text>carbamoyl phosphate + L-ornithine = L-citrulline + phosphate + H(+)</text>
        <dbReference type="Rhea" id="RHEA:19513"/>
        <dbReference type="ChEBI" id="CHEBI:15378"/>
        <dbReference type="ChEBI" id="CHEBI:43474"/>
        <dbReference type="ChEBI" id="CHEBI:46911"/>
        <dbReference type="ChEBI" id="CHEBI:57743"/>
        <dbReference type="ChEBI" id="CHEBI:58228"/>
        <dbReference type="EC" id="2.1.3.3"/>
    </reaction>
</comment>
<dbReference type="InterPro" id="IPR024904">
    <property type="entry name" value="OTCase_ArgI"/>
</dbReference>
<organism evidence="10 11">
    <name type="scientific">[Mycoplasma] phocae</name>
    <dbReference type="NCBI Taxonomy" id="142651"/>
    <lineage>
        <taxon>Bacteria</taxon>
        <taxon>Bacillati</taxon>
        <taxon>Mycoplasmatota</taxon>
        <taxon>Mycoplasmoidales</taxon>
        <taxon>Metamycoplasmataceae</taxon>
        <taxon>Metamycoplasma</taxon>
    </lineage>
</organism>
<dbReference type="OrthoDB" id="9802587at2"/>
<evidence type="ECO:0000313" key="11">
    <source>
        <dbReference type="Proteomes" id="UP000252477"/>
    </source>
</evidence>
<keyword evidence="4 7" id="KW-0963">Cytoplasm</keyword>
<feature type="binding site" evidence="7">
    <location>
        <position position="241"/>
    </location>
    <ligand>
        <name>L-ornithine</name>
        <dbReference type="ChEBI" id="CHEBI:46911"/>
    </ligand>
</feature>
<dbReference type="GO" id="GO:0042450">
    <property type="term" value="P:L-arginine biosynthetic process via ornithine"/>
    <property type="evidence" value="ECO:0007669"/>
    <property type="project" value="UniProtKB-UniRule"/>
</dbReference>
<dbReference type="NCBIfam" id="TIGR00658">
    <property type="entry name" value="orni_carb_tr"/>
    <property type="match status" value="1"/>
</dbReference>
<dbReference type="AlphaFoldDB" id="A0A2Z5IPX5"/>
<feature type="binding site" evidence="7">
    <location>
        <begin position="59"/>
        <end position="62"/>
    </location>
    <ligand>
        <name>carbamoyl phosphate</name>
        <dbReference type="ChEBI" id="CHEBI:58228"/>
    </ligand>
</feature>
<dbReference type="PRINTS" id="PR00100">
    <property type="entry name" value="AOTCASE"/>
</dbReference>
<evidence type="ECO:0000256" key="2">
    <source>
        <dbReference type="ARBA" id="ARBA00007805"/>
    </source>
</evidence>
<dbReference type="SUPFAM" id="SSF53671">
    <property type="entry name" value="Aspartate/ornithine carbamoyltransferase"/>
    <property type="match status" value="1"/>
</dbReference>
<proteinExistence type="inferred from homology"/>
<dbReference type="InterPro" id="IPR002292">
    <property type="entry name" value="Orn/put_carbamltrans"/>
</dbReference>
<feature type="binding site" evidence="7">
    <location>
        <begin position="137"/>
        <end position="140"/>
    </location>
    <ligand>
        <name>carbamoyl phosphate</name>
        <dbReference type="ChEBI" id="CHEBI:58228"/>
    </ligand>
</feature>
<dbReference type="InterPro" id="IPR006132">
    <property type="entry name" value="Asp/Orn_carbamoyltranf_P-bd"/>
</dbReference>
<dbReference type="GO" id="GO:0016597">
    <property type="term" value="F:amino acid binding"/>
    <property type="evidence" value="ECO:0007669"/>
    <property type="project" value="InterPro"/>
</dbReference>
<protein>
    <recommendedName>
        <fullName evidence="3 7">Ornithine carbamoyltransferase</fullName>
        <shortName evidence="7">OTCase</shortName>
        <ecNumber evidence="3 7">2.1.3.3</ecNumber>
    </recommendedName>
</protein>
<evidence type="ECO:0000256" key="3">
    <source>
        <dbReference type="ARBA" id="ARBA00013007"/>
    </source>
</evidence>
<dbReference type="Pfam" id="PF02729">
    <property type="entry name" value="OTCace_N"/>
    <property type="match status" value="1"/>
</dbReference>
<gene>
    <name evidence="10" type="primary">argF</name>
    <name evidence="10" type="ORF">DA803_00295</name>
</gene>
<dbReference type="Gene3D" id="3.40.50.1370">
    <property type="entry name" value="Aspartate/ornithine carbamoyltransferase"/>
    <property type="match status" value="2"/>
</dbReference>
<evidence type="ECO:0000256" key="1">
    <source>
        <dbReference type="ARBA" id="ARBA00004496"/>
    </source>
</evidence>
<evidence type="ECO:0000256" key="7">
    <source>
        <dbReference type="HAMAP-Rule" id="MF_01109"/>
    </source>
</evidence>
<evidence type="ECO:0000259" key="8">
    <source>
        <dbReference type="Pfam" id="PF00185"/>
    </source>
</evidence>
<comment type="similarity">
    <text evidence="2 7">Belongs to the aspartate/ornithine carbamoyltransferase superfamily. OTCase family.</text>
</comment>